<dbReference type="RefSeq" id="WP_121898768.1">
    <property type="nucleotide sequence ID" value="NZ_RCNT01000007.1"/>
</dbReference>
<comment type="subcellular location">
    <subcellularLocation>
        <location evidence="1 9">Cell inner membrane</location>
        <topology evidence="1 9">Multi-pass membrane protein</topology>
    </subcellularLocation>
</comment>
<feature type="transmembrane region" description="Helical" evidence="9">
    <location>
        <begin position="154"/>
        <end position="175"/>
    </location>
</feature>
<evidence type="ECO:0000256" key="10">
    <source>
        <dbReference type="SAM" id="MobiDB-lite"/>
    </source>
</evidence>
<dbReference type="Proteomes" id="UP000281343">
    <property type="component" value="Unassembled WGS sequence"/>
</dbReference>
<keyword evidence="2 9" id="KW-0813">Transport</keyword>
<feature type="region of interest" description="Disordered" evidence="10">
    <location>
        <begin position="188"/>
        <end position="212"/>
    </location>
</feature>
<keyword evidence="3" id="KW-1003">Cell membrane</keyword>
<dbReference type="GO" id="GO:0022857">
    <property type="term" value="F:transmembrane transporter activity"/>
    <property type="evidence" value="ECO:0007669"/>
    <property type="project" value="UniProtKB-UniRule"/>
</dbReference>
<gene>
    <name evidence="12" type="ORF">D9R08_14445</name>
</gene>
<sequence length="212" mass="23966">MSSSSAVLTDDSTLSRLDRALLKLESSLNLVGGIVIFLLVLMAVWNVFGRKIFNAPVPGYVDWTEQLMALFAFLGLAYCQREGGHIRMDIVVSRLHGRILWFAEWISILFMLIVTTALVYGTWFHFQRSFDLNAPNFSRDSSIDISLPLWPAKLIVPVALAILWLRLVLQLWGYWRALRTGEDKPVAVPLPDDPMSQATREARTVSGREDDT</sequence>
<accession>A0A3L9XY92</accession>
<evidence type="ECO:0000256" key="2">
    <source>
        <dbReference type="ARBA" id="ARBA00022448"/>
    </source>
</evidence>
<dbReference type="Pfam" id="PF04290">
    <property type="entry name" value="DctQ"/>
    <property type="match status" value="1"/>
</dbReference>
<comment type="similarity">
    <text evidence="8 9">Belongs to the TRAP transporter small permease family.</text>
</comment>
<reference evidence="12 13" key="1">
    <citation type="submission" date="2018-10" db="EMBL/GenBank/DDBJ databases">
        <authorList>
            <person name="Jung H.S."/>
            <person name="Jeon C.O."/>
        </authorList>
    </citation>
    <scope>NUCLEOTIDE SEQUENCE [LARGE SCALE GENOMIC DNA]</scope>
    <source>
        <strain evidence="12 13">MA-7-27</strain>
    </source>
</reference>
<organism evidence="12 13">
    <name type="scientific">Rhodophyticola porphyridii</name>
    <dbReference type="NCBI Taxonomy" id="1852017"/>
    <lineage>
        <taxon>Bacteria</taxon>
        <taxon>Pseudomonadati</taxon>
        <taxon>Pseudomonadota</taxon>
        <taxon>Alphaproteobacteria</taxon>
        <taxon>Rhodobacterales</taxon>
        <taxon>Roseobacteraceae</taxon>
        <taxon>Rhodophyticola</taxon>
    </lineage>
</organism>
<keyword evidence="6 9" id="KW-1133">Transmembrane helix</keyword>
<keyword evidence="13" id="KW-1185">Reference proteome</keyword>
<evidence type="ECO:0000256" key="3">
    <source>
        <dbReference type="ARBA" id="ARBA00022475"/>
    </source>
</evidence>
<comment type="subunit">
    <text evidence="9">The complex comprises the extracytoplasmic solute receptor protein and the two transmembrane proteins.</text>
</comment>
<name>A0A3L9XY92_9RHOB</name>
<comment type="function">
    <text evidence="9">Part of the tripartite ATP-independent periplasmic (TRAP) transport system.</text>
</comment>
<feature type="transmembrane region" description="Helical" evidence="9">
    <location>
        <begin position="60"/>
        <end position="79"/>
    </location>
</feature>
<comment type="caution">
    <text evidence="12">The sequence shown here is derived from an EMBL/GenBank/DDBJ whole genome shotgun (WGS) entry which is preliminary data.</text>
</comment>
<dbReference type="AlphaFoldDB" id="A0A3L9XY92"/>
<protein>
    <recommendedName>
        <fullName evidence="9">TRAP transporter small permease protein</fullName>
    </recommendedName>
</protein>
<dbReference type="EMBL" id="RCNT01000007">
    <property type="protein sequence ID" value="RMA41509.1"/>
    <property type="molecule type" value="Genomic_DNA"/>
</dbReference>
<evidence type="ECO:0000313" key="12">
    <source>
        <dbReference type="EMBL" id="RMA41509.1"/>
    </source>
</evidence>
<dbReference type="InterPro" id="IPR007387">
    <property type="entry name" value="TRAP_DctQ"/>
</dbReference>
<dbReference type="InterPro" id="IPR055348">
    <property type="entry name" value="DctQ"/>
</dbReference>
<dbReference type="PANTHER" id="PTHR35011">
    <property type="entry name" value="2,3-DIKETO-L-GULONATE TRAP TRANSPORTER SMALL PERMEASE PROTEIN YIAM"/>
    <property type="match status" value="1"/>
</dbReference>
<evidence type="ECO:0000256" key="5">
    <source>
        <dbReference type="ARBA" id="ARBA00022692"/>
    </source>
</evidence>
<proteinExistence type="inferred from homology"/>
<feature type="transmembrane region" description="Helical" evidence="9">
    <location>
        <begin position="99"/>
        <end position="123"/>
    </location>
</feature>
<keyword evidence="7 9" id="KW-0472">Membrane</keyword>
<evidence type="ECO:0000256" key="1">
    <source>
        <dbReference type="ARBA" id="ARBA00004429"/>
    </source>
</evidence>
<evidence type="ECO:0000256" key="7">
    <source>
        <dbReference type="ARBA" id="ARBA00023136"/>
    </source>
</evidence>
<feature type="domain" description="Tripartite ATP-independent periplasmic transporters DctQ component" evidence="11">
    <location>
        <begin position="39"/>
        <end position="176"/>
    </location>
</feature>
<feature type="compositionally biased region" description="Basic and acidic residues" evidence="10">
    <location>
        <begin position="200"/>
        <end position="212"/>
    </location>
</feature>
<keyword evidence="5 9" id="KW-0812">Transmembrane</keyword>
<dbReference type="OrthoDB" id="7843894at2"/>
<evidence type="ECO:0000313" key="13">
    <source>
        <dbReference type="Proteomes" id="UP000281343"/>
    </source>
</evidence>
<evidence type="ECO:0000256" key="4">
    <source>
        <dbReference type="ARBA" id="ARBA00022519"/>
    </source>
</evidence>
<evidence type="ECO:0000256" key="8">
    <source>
        <dbReference type="ARBA" id="ARBA00038436"/>
    </source>
</evidence>
<evidence type="ECO:0000256" key="9">
    <source>
        <dbReference type="RuleBase" id="RU369079"/>
    </source>
</evidence>
<dbReference type="GO" id="GO:0005886">
    <property type="term" value="C:plasma membrane"/>
    <property type="evidence" value="ECO:0007669"/>
    <property type="project" value="UniProtKB-SubCell"/>
</dbReference>
<evidence type="ECO:0000256" key="6">
    <source>
        <dbReference type="ARBA" id="ARBA00022989"/>
    </source>
</evidence>
<feature type="transmembrane region" description="Helical" evidence="9">
    <location>
        <begin position="28"/>
        <end position="48"/>
    </location>
</feature>
<keyword evidence="4 9" id="KW-0997">Cell inner membrane</keyword>
<evidence type="ECO:0000259" key="11">
    <source>
        <dbReference type="Pfam" id="PF04290"/>
    </source>
</evidence>